<evidence type="ECO:0000313" key="1">
    <source>
        <dbReference type="EMBL" id="EFI96281.1"/>
    </source>
</evidence>
<organism evidence="2">
    <name type="scientific">Schizophyllum commune (strain H4-8 / FGSC 9210)</name>
    <name type="common">Split gill fungus</name>
    <dbReference type="NCBI Taxonomy" id="578458"/>
    <lineage>
        <taxon>Eukaryota</taxon>
        <taxon>Fungi</taxon>
        <taxon>Dikarya</taxon>
        <taxon>Basidiomycota</taxon>
        <taxon>Agaricomycotina</taxon>
        <taxon>Agaricomycetes</taxon>
        <taxon>Agaricomycetidae</taxon>
        <taxon>Agaricales</taxon>
        <taxon>Schizophyllaceae</taxon>
        <taxon>Schizophyllum</taxon>
    </lineage>
</organism>
<dbReference type="AlphaFoldDB" id="D8Q6Q3"/>
<dbReference type="GeneID" id="9587157"/>
<accession>D8Q6Q3</accession>
<keyword evidence="2" id="KW-1185">Reference proteome</keyword>
<name>D8Q6Q3_SCHCM</name>
<dbReference type="OMA" id="ACCQLGR"/>
<proteinExistence type="predicted"/>
<evidence type="ECO:0008006" key="3">
    <source>
        <dbReference type="Google" id="ProtNLM"/>
    </source>
</evidence>
<gene>
    <name evidence="1" type="ORF">SCHCODRAFT_235201</name>
</gene>
<reference evidence="1 2" key="1">
    <citation type="journal article" date="2010" name="Nat. Biotechnol.">
        <title>Genome sequence of the model mushroom Schizophyllum commune.</title>
        <authorList>
            <person name="Ohm R.A."/>
            <person name="de Jong J.F."/>
            <person name="Lugones L.G."/>
            <person name="Aerts A."/>
            <person name="Kothe E."/>
            <person name="Stajich J.E."/>
            <person name="de Vries R.P."/>
            <person name="Record E."/>
            <person name="Levasseur A."/>
            <person name="Baker S.E."/>
            <person name="Bartholomew K.A."/>
            <person name="Coutinho P.M."/>
            <person name="Erdmann S."/>
            <person name="Fowler T.J."/>
            <person name="Gathman A.C."/>
            <person name="Lombard V."/>
            <person name="Henrissat B."/>
            <person name="Knabe N."/>
            <person name="Kuees U."/>
            <person name="Lilly W.W."/>
            <person name="Lindquist E."/>
            <person name="Lucas S."/>
            <person name="Magnuson J.K."/>
            <person name="Piumi F."/>
            <person name="Raudaskoski M."/>
            <person name="Salamov A."/>
            <person name="Schmutz J."/>
            <person name="Schwarze F.W.M.R."/>
            <person name="vanKuyk P.A."/>
            <person name="Horton J.S."/>
            <person name="Grigoriev I.V."/>
            <person name="Woesten H.A.B."/>
        </authorList>
    </citation>
    <scope>NUCLEOTIDE SEQUENCE [LARGE SCALE GENOMIC DNA]</scope>
    <source>
        <strain evidence="2">H4-8 / FGSC 9210</strain>
    </source>
</reference>
<dbReference type="OrthoDB" id="3036049at2759"/>
<dbReference type="VEuPathDB" id="FungiDB:SCHCODRAFT_02582007"/>
<dbReference type="RefSeq" id="XP_003031184.1">
    <property type="nucleotide sequence ID" value="XM_003031138.1"/>
</dbReference>
<protein>
    <recommendedName>
        <fullName evidence="3">BTB domain-containing protein</fullName>
    </recommendedName>
</protein>
<dbReference type="EMBL" id="GL377307">
    <property type="protein sequence ID" value="EFI96281.1"/>
    <property type="molecule type" value="Genomic_DNA"/>
</dbReference>
<dbReference type="InParanoid" id="D8Q6Q3"/>
<dbReference type="KEGG" id="scm:SCHCO_02582007"/>
<dbReference type="Proteomes" id="UP000007431">
    <property type="component" value="Unassembled WGS sequence"/>
</dbReference>
<dbReference type="HOGENOM" id="CLU_033082_3_1_1"/>
<evidence type="ECO:0000313" key="2">
    <source>
        <dbReference type="Proteomes" id="UP000007431"/>
    </source>
</evidence>
<sequence length="336" mass="37332">MSIASGSSTPVTRLGTPLSRTSTPLARVAELTRVEDLWFPDGQLIVHAGDRIFRVHAEVLEQQSLALRGILAVRQANIHSEHYEGLPALPLSDPPDQAEHYLRAIFHPETFPPPPQAVTFDALDAVLRLSHKYDSTTLRARGMQHLATLFATDVASLTPDTTCSLADADDTAAFLARALALIRDTHADWALPHALYDLHTVAWADASDLEHIPDGVLAPADYAHAFRAARAVVDWWPAEDVLLYEDRCARRQTCAEMQRGFLSGYMDEWRTDPLRFFWPEGAGEEYVRQLCEPCAAVVRSRHAGHSVAFWQAFPAALNLPGWDVLWGMKRRDTGGI</sequence>